<dbReference type="Proteomes" id="UP001056120">
    <property type="component" value="Linkage Group LG29"/>
</dbReference>
<reference evidence="2" key="1">
    <citation type="journal article" date="2022" name="Mol. Ecol. Resour.">
        <title>The genomes of chicory, endive, great burdock and yacon provide insights into Asteraceae palaeo-polyploidization history and plant inulin production.</title>
        <authorList>
            <person name="Fan W."/>
            <person name="Wang S."/>
            <person name="Wang H."/>
            <person name="Wang A."/>
            <person name="Jiang F."/>
            <person name="Liu H."/>
            <person name="Zhao H."/>
            <person name="Xu D."/>
            <person name="Zhang Y."/>
        </authorList>
    </citation>
    <scope>NUCLEOTIDE SEQUENCE [LARGE SCALE GENOMIC DNA]</scope>
    <source>
        <strain evidence="2">cv. Yunnan</strain>
    </source>
</reference>
<keyword evidence="2" id="KW-1185">Reference proteome</keyword>
<evidence type="ECO:0000313" key="2">
    <source>
        <dbReference type="Proteomes" id="UP001056120"/>
    </source>
</evidence>
<protein>
    <submittedName>
        <fullName evidence="1">Uncharacterized protein</fullName>
    </submittedName>
</protein>
<evidence type="ECO:0000313" key="1">
    <source>
        <dbReference type="EMBL" id="KAI3677088.1"/>
    </source>
</evidence>
<reference evidence="1 2" key="2">
    <citation type="journal article" date="2022" name="Mol. Ecol. Resour.">
        <title>The genomes of chicory, endive, great burdock and yacon provide insights into Asteraceae paleo-polyploidization history and plant inulin production.</title>
        <authorList>
            <person name="Fan W."/>
            <person name="Wang S."/>
            <person name="Wang H."/>
            <person name="Wang A."/>
            <person name="Jiang F."/>
            <person name="Liu H."/>
            <person name="Zhao H."/>
            <person name="Xu D."/>
            <person name="Zhang Y."/>
        </authorList>
    </citation>
    <scope>NUCLEOTIDE SEQUENCE [LARGE SCALE GENOMIC DNA]</scope>
    <source>
        <strain evidence="2">cv. Yunnan</strain>
        <tissue evidence="1">Leaves</tissue>
    </source>
</reference>
<dbReference type="EMBL" id="CM042046">
    <property type="protein sequence ID" value="KAI3677088.1"/>
    <property type="molecule type" value="Genomic_DNA"/>
</dbReference>
<name>A0ACB8Y0X4_9ASTR</name>
<proteinExistence type="predicted"/>
<comment type="caution">
    <text evidence="1">The sequence shown here is derived from an EMBL/GenBank/DDBJ whole genome shotgun (WGS) entry which is preliminary data.</text>
</comment>
<organism evidence="1 2">
    <name type="scientific">Smallanthus sonchifolius</name>
    <dbReference type="NCBI Taxonomy" id="185202"/>
    <lineage>
        <taxon>Eukaryota</taxon>
        <taxon>Viridiplantae</taxon>
        <taxon>Streptophyta</taxon>
        <taxon>Embryophyta</taxon>
        <taxon>Tracheophyta</taxon>
        <taxon>Spermatophyta</taxon>
        <taxon>Magnoliopsida</taxon>
        <taxon>eudicotyledons</taxon>
        <taxon>Gunneridae</taxon>
        <taxon>Pentapetalae</taxon>
        <taxon>asterids</taxon>
        <taxon>campanulids</taxon>
        <taxon>Asterales</taxon>
        <taxon>Asteraceae</taxon>
        <taxon>Asteroideae</taxon>
        <taxon>Heliantheae alliance</taxon>
        <taxon>Millerieae</taxon>
        <taxon>Smallanthus</taxon>
    </lineage>
</organism>
<gene>
    <name evidence="1" type="ORF">L1987_86708</name>
</gene>
<sequence>MAFLTNSFYYDSELNDKYSFNFSPQSQDINDMFILAGKLLLCDTTGLGSDRVYSAALCRGDIPRDGCRACLDDSIVRLRQVCLNEKEAIGYYEYCWLRYSSESILGNTQINNSMYLHSMQNSTDIDAFNDALGILMNNLIGYAATGSSQLKFATGNTTGRGFLIIYGLVQCTPEITELQCRNCFDELNKRFPDFFIGKVGGRILLPTWKKNNTTRIVVITVVVIAIAILIIASLYIFTRLRKKNTPPPPPESIESKF</sequence>
<accession>A0ACB8Y0X4</accession>